<dbReference type="WBParaSite" id="L893_g18998.t1">
    <property type="protein sequence ID" value="L893_g18998.t1"/>
    <property type="gene ID" value="L893_g18998"/>
</dbReference>
<evidence type="ECO:0000313" key="3">
    <source>
        <dbReference type="WBParaSite" id="L893_g18998.t1"/>
    </source>
</evidence>
<sequence length="77" mass="8087">MRPGSTQTRLPVERLARGGQINGPSAGPRRHGHYRILGFVAGARRLDVGRRASGDVLGAEATAAPQHAQGHEKLIAG</sequence>
<keyword evidence="2" id="KW-1185">Reference proteome</keyword>
<feature type="region of interest" description="Disordered" evidence="1">
    <location>
        <begin position="1"/>
        <end position="30"/>
    </location>
</feature>
<reference evidence="3" key="1">
    <citation type="submission" date="2016-11" db="UniProtKB">
        <authorList>
            <consortium name="WormBaseParasite"/>
        </authorList>
    </citation>
    <scope>IDENTIFICATION</scope>
</reference>
<name>A0A1I7YR68_9BILA</name>
<accession>A0A1I7YR68</accession>
<dbReference type="Proteomes" id="UP000095287">
    <property type="component" value="Unplaced"/>
</dbReference>
<protein>
    <submittedName>
        <fullName evidence="3">Uncharacterized protein</fullName>
    </submittedName>
</protein>
<evidence type="ECO:0000256" key="1">
    <source>
        <dbReference type="SAM" id="MobiDB-lite"/>
    </source>
</evidence>
<evidence type="ECO:0000313" key="2">
    <source>
        <dbReference type="Proteomes" id="UP000095287"/>
    </source>
</evidence>
<organism evidence="2 3">
    <name type="scientific">Steinernema glaseri</name>
    <dbReference type="NCBI Taxonomy" id="37863"/>
    <lineage>
        <taxon>Eukaryota</taxon>
        <taxon>Metazoa</taxon>
        <taxon>Ecdysozoa</taxon>
        <taxon>Nematoda</taxon>
        <taxon>Chromadorea</taxon>
        <taxon>Rhabditida</taxon>
        <taxon>Tylenchina</taxon>
        <taxon>Panagrolaimomorpha</taxon>
        <taxon>Strongyloidoidea</taxon>
        <taxon>Steinernematidae</taxon>
        <taxon>Steinernema</taxon>
    </lineage>
</organism>
<proteinExistence type="predicted"/>
<dbReference type="AlphaFoldDB" id="A0A1I7YR68"/>